<dbReference type="InParanoid" id="A0A0P0XHL0"/>
<dbReference type="EMBL" id="AP014964">
    <property type="protein sequence ID" value="BAT06150.1"/>
    <property type="molecule type" value="Genomic_DNA"/>
</dbReference>
<evidence type="ECO:0000313" key="2">
    <source>
        <dbReference type="Proteomes" id="UP000059680"/>
    </source>
</evidence>
<reference evidence="2" key="1">
    <citation type="journal article" date="2005" name="Nature">
        <title>The map-based sequence of the rice genome.</title>
        <authorList>
            <consortium name="International rice genome sequencing project (IRGSP)"/>
            <person name="Matsumoto T."/>
            <person name="Wu J."/>
            <person name="Kanamori H."/>
            <person name="Katayose Y."/>
            <person name="Fujisawa M."/>
            <person name="Namiki N."/>
            <person name="Mizuno H."/>
            <person name="Yamamoto K."/>
            <person name="Antonio B.A."/>
            <person name="Baba T."/>
            <person name="Sakata K."/>
            <person name="Nagamura Y."/>
            <person name="Aoki H."/>
            <person name="Arikawa K."/>
            <person name="Arita K."/>
            <person name="Bito T."/>
            <person name="Chiden Y."/>
            <person name="Fujitsuka N."/>
            <person name="Fukunaka R."/>
            <person name="Hamada M."/>
            <person name="Harada C."/>
            <person name="Hayashi A."/>
            <person name="Hijishita S."/>
            <person name="Honda M."/>
            <person name="Hosokawa S."/>
            <person name="Ichikawa Y."/>
            <person name="Idonuma A."/>
            <person name="Iijima M."/>
            <person name="Ikeda M."/>
            <person name="Ikeno M."/>
            <person name="Ito K."/>
            <person name="Ito S."/>
            <person name="Ito T."/>
            <person name="Ito Y."/>
            <person name="Ito Y."/>
            <person name="Iwabuchi A."/>
            <person name="Kamiya K."/>
            <person name="Karasawa W."/>
            <person name="Kurita K."/>
            <person name="Katagiri S."/>
            <person name="Kikuta A."/>
            <person name="Kobayashi H."/>
            <person name="Kobayashi N."/>
            <person name="Machita K."/>
            <person name="Maehara T."/>
            <person name="Masukawa M."/>
            <person name="Mizubayashi T."/>
            <person name="Mukai Y."/>
            <person name="Nagasaki H."/>
            <person name="Nagata Y."/>
            <person name="Naito S."/>
            <person name="Nakashima M."/>
            <person name="Nakama Y."/>
            <person name="Nakamichi Y."/>
            <person name="Nakamura M."/>
            <person name="Meguro A."/>
            <person name="Negishi M."/>
            <person name="Ohta I."/>
            <person name="Ohta T."/>
            <person name="Okamoto M."/>
            <person name="Ono N."/>
            <person name="Saji S."/>
            <person name="Sakaguchi M."/>
            <person name="Sakai K."/>
            <person name="Shibata M."/>
            <person name="Shimokawa T."/>
            <person name="Song J."/>
            <person name="Takazaki Y."/>
            <person name="Terasawa K."/>
            <person name="Tsugane M."/>
            <person name="Tsuji K."/>
            <person name="Ueda S."/>
            <person name="Waki K."/>
            <person name="Yamagata H."/>
            <person name="Yamamoto M."/>
            <person name="Yamamoto S."/>
            <person name="Yamane H."/>
            <person name="Yoshiki S."/>
            <person name="Yoshihara R."/>
            <person name="Yukawa K."/>
            <person name="Zhong H."/>
            <person name="Yano M."/>
            <person name="Yuan Q."/>
            <person name="Ouyang S."/>
            <person name="Liu J."/>
            <person name="Jones K.M."/>
            <person name="Gansberger K."/>
            <person name="Moffat K."/>
            <person name="Hill J."/>
            <person name="Bera J."/>
            <person name="Fadrosh D."/>
            <person name="Jin S."/>
            <person name="Johri S."/>
            <person name="Kim M."/>
            <person name="Overton L."/>
            <person name="Reardon M."/>
            <person name="Tsitrin T."/>
            <person name="Vuong H."/>
            <person name="Weaver B."/>
            <person name="Ciecko A."/>
            <person name="Tallon L."/>
            <person name="Jackson J."/>
            <person name="Pai G."/>
            <person name="Aken S.V."/>
            <person name="Utterback T."/>
            <person name="Reidmuller S."/>
            <person name="Feldblyum T."/>
            <person name="Hsiao J."/>
            <person name="Zismann V."/>
            <person name="Iobst S."/>
            <person name="de Vazeille A.R."/>
            <person name="Buell C.R."/>
            <person name="Ying K."/>
            <person name="Li Y."/>
            <person name="Lu T."/>
            <person name="Huang Y."/>
            <person name="Zhao Q."/>
            <person name="Feng Q."/>
            <person name="Zhang L."/>
            <person name="Zhu J."/>
            <person name="Weng Q."/>
            <person name="Mu J."/>
            <person name="Lu Y."/>
            <person name="Fan D."/>
            <person name="Liu Y."/>
            <person name="Guan J."/>
            <person name="Zhang Y."/>
            <person name="Yu S."/>
            <person name="Liu X."/>
            <person name="Zhang Y."/>
            <person name="Hong G."/>
            <person name="Han B."/>
            <person name="Choisne N."/>
            <person name="Demange N."/>
            <person name="Orjeda G."/>
            <person name="Samain S."/>
            <person name="Cattolico L."/>
            <person name="Pelletier E."/>
            <person name="Couloux A."/>
            <person name="Segurens B."/>
            <person name="Wincker P."/>
            <person name="D'Hont A."/>
            <person name="Scarpelli C."/>
            <person name="Weissenbach J."/>
            <person name="Salanoubat M."/>
            <person name="Quetier F."/>
            <person name="Yu Y."/>
            <person name="Kim H.R."/>
            <person name="Rambo T."/>
            <person name="Currie J."/>
            <person name="Collura K."/>
            <person name="Luo M."/>
            <person name="Yang T."/>
            <person name="Ammiraju J.S.S."/>
            <person name="Engler F."/>
            <person name="Soderlund C."/>
            <person name="Wing R.A."/>
            <person name="Palmer L.E."/>
            <person name="de la Bastide M."/>
            <person name="Spiegel L."/>
            <person name="Nascimento L."/>
            <person name="Zutavern T."/>
            <person name="O'Shaughnessy A."/>
            <person name="Dike S."/>
            <person name="Dedhia N."/>
            <person name="Preston R."/>
            <person name="Balija V."/>
            <person name="McCombie W.R."/>
            <person name="Chow T."/>
            <person name="Chen H."/>
            <person name="Chung M."/>
            <person name="Chen C."/>
            <person name="Shaw J."/>
            <person name="Wu H."/>
            <person name="Hsiao K."/>
            <person name="Chao Y."/>
            <person name="Chu M."/>
            <person name="Cheng C."/>
            <person name="Hour A."/>
            <person name="Lee P."/>
            <person name="Lin S."/>
            <person name="Lin Y."/>
            <person name="Liou J."/>
            <person name="Liu S."/>
            <person name="Hsing Y."/>
            <person name="Raghuvanshi S."/>
            <person name="Mohanty A."/>
            <person name="Bharti A.K."/>
            <person name="Gaur A."/>
            <person name="Gupta V."/>
            <person name="Kumar D."/>
            <person name="Ravi V."/>
            <person name="Vij S."/>
            <person name="Kapur A."/>
            <person name="Khurana P."/>
            <person name="Khurana P."/>
            <person name="Khurana J.P."/>
            <person name="Tyagi A.K."/>
            <person name="Gaikwad K."/>
            <person name="Singh A."/>
            <person name="Dalal V."/>
            <person name="Srivastava S."/>
            <person name="Dixit A."/>
            <person name="Pal A.K."/>
            <person name="Ghazi I.A."/>
            <person name="Yadav M."/>
            <person name="Pandit A."/>
            <person name="Bhargava A."/>
            <person name="Sureshbabu K."/>
            <person name="Batra K."/>
            <person name="Sharma T.R."/>
            <person name="Mohapatra T."/>
            <person name="Singh N.K."/>
            <person name="Messing J."/>
            <person name="Nelson A.B."/>
            <person name="Fuks G."/>
            <person name="Kavchok S."/>
            <person name="Keizer G."/>
            <person name="Linton E."/>
            <person name="Llaca V."/>
            <person name="Song R."/>
            <person name="Tanyolac B."/>
            <person name="Young S."/>
            <person name="Ho-Il K."/>
            <person name="Hahn J.H."/>
            <person name="Sangsakoo G."/>
            <person name="Vanavichit A."/>
            <person name="de Mattos Luiz.A.T."/>
            <person name="Zimmer P.D."/>
            <person name="Malone G."/>
            <person name="Dellagostin O."/>
            <person name="de Oliveira A.C."/>
            <person name="Bevan M."/>
            <person name="Bancroft I."/>
            <person name="Minx P."/>
            <person name="Cordum H."/>
            <person name="Wilson R."/>
            <person name="Cheng Z."/>
            <person name="Jin W."/>
            <person name="Jiang J."/>
            <person name="Leong S.A."/>
            <person name="Iwama H."/>
            <person name="Gojobori T."/>
            <person name="Itoh T."/>
            <person name="Niimura Y."/>
            <person name="Fujii Y."/>
            <person name="Habara T."/>
            <person name="Sakai H."/>
            <person name="Sato Y."/>
            <person name="Wilson G."/>
            <person name="Kumar K."/>
            <person name="McCouch S."/>
            <person name="Juretic N."/>
            <person name="Hoen D."/>
            <person name="Wright S."/>
            <person name="Bruskiewich R."/>
            <person name="Bureau T."/>
            <person name="Miyao A."/>
            <person name="Hirochika H."/>
            <person name="Nishikawa T."/>
            <person name="Kadowaki K."/>
            <person name="Sugiura M."/>
            <person name="Burr B."/>
            <person name="Sasaki T."/>
        </authorList>
    </citation>
    <scope>NUCLEOTIDE SEQUENCE [LARGE SCALE GENOMIC DNA]</scope>
    <source>
        <strain evidence="2">cv. Nipponbare</strain>
    </source>
</reference>
<accession>A0A0P0XHL0</accession>
<gene>
    <name evidence="1" type="ordered locus">Os08g0504900</name>
    <name evidence="1" type="ORF">OSNPB_080504900</name>
</gene>
<name>A0A0P0XHL0_ORYSJ</name>
<dbReference type="PaxDb" id="39947-A0A0P0XHL0"/>
<reference evidence="1 2" key="3">
    <citation type="journal article" date="2013" name="Rice">
        <title>Improvement of the Oryza sativa Nipponbare reference genome using next generation sequence and optical map data.</title>
        <authorList>
            <person name="Kawahara Y."/>
            <person name="de la Bastide M."/>
            <person name="Hamilton J.P."/>
            <person name="Kanamori H."/>
            <person name="McCombie W.R."/>
            <person name="Ouyang S."/>
            <person name="Schwartz D.C."/>
            <person name="Tanaka T."/>
            <person name="Wu J."/>
            <person name="Zhou S."/>
            <person name="Childs K.L."/>
            <person name="Davidson R.M."/>
            <person name="Lin H."/>
            <person name="Quesada-Ocampo L."/>
            <person name="Vaillancourt B."/>
            <person name="Sakai H."/>
            <person name="Lee S.S."/>
            <person name="Kim J."/>
            <person name="Numa H."/>
            <person name="Itoh T."/>
            <person name="Buell C.R."/>
            <person name="Matsumoto T."/>
        </authorList>
    </citation>
    <scope>NUCLEOTIDE SEQUENCE [LARGE SCALE GENOMIC DNA]</scope>
    <source>
        <strain evidence="2">cv. Nipponbare</strain>
    </source>
</reference>
<protein>
    <submittedName>
        <fullName evidence="1">Os08g0504900 protein</fullName>
    </submittedName>
</protein>
<feature type="non-terminal residue" evidence="1">
    <location>
        <position position="1"/>
    </location>
</feature>
<proteinExistence type="predicted"/>
<dbReference type="AlphaFoldDB" id="A0A0P0XHL0"/>
<sequence length="84" mass="9253">MMNRTRLWSCCFADGFAAGGEGSGLVAWLKRGISLLAETRGRRERSKSVRVTWPSARRSTFSGLRSRYATPDAWSSHSADTISA</sequence>
<dbReference type="Gramene" id="Os08t0504900-00">
    <property type="protein sequence ID" value="Os08t0504900-00"/>
    <property type="gene ID" value="Os08g0504900"/>
</dbReference>
<reference evidence="1 2" key="2">
    <citation type="journal article" date="2013" name="Plant Cell Physiol.">
        <title>Rice Annotation Project Database (RAP-DB): an integrative and interactive database for rice genomics.</title>
        <authorList>
            <person name="Sakai H."/>
            <person name="Lee S.S."/>
            <person name="Tanaka T."/>
            <person name="Numa H."/>
            <person name="Kim J."/>
            <person name="Kawahara Y."/>
            <person name="Wakimoto H."/>
            <person name="Yang C.C."/>
            <person name="Iwamoto M."/>
            <person name="Abe T."/>
            <person name="Yamada Y."/>
            <person name="Muto A."/>
            <person name="Inokuchi H."/>
            <person name="Ikemura T."/>
            <person name="Matsumoto T."/>
            <person name="Sasaki T."/>
            <person name="Itoh T."/>
        </authorList>
    </citation>
    <scope>NUCLEOTIDE SEQUENCE [LARGE SCALE GENOMIC DNA]</scope>
    <source>
        <strain evidence="2">cv. Nipponbare</strain>
    </source>
</reference>
<dbReference type="Proteomes" id="UP000059680">
    <property type="component" value="Chromosome 8"/>
</dbReference>
<evidence type="ECO:0000313" key="1">
    <source>
        <dbReference type="EMBL" id="BAT06150.1"/>
    </source>
</evidence>
<keyword evidence="2" id="KW-1185">Reference proteome</keyword>
<organism evidence="1 2">
    <name type="scientific">Oryza sativa subsp. japonica</name>
    <name type="common">Rice</name>
    <dbReference type="NCBI Taxonomy" id="39947"/>
    <lineage>
        <taxon>Eukaryota</taxon>
        <taxon>Viridiplantae</taxon>
        <taxon>Streptophyta</taxon>
        <taxon>Embryophyta</taxon>
        <taxon>Tracheophyta</taxon>
        <taxon>Spermatophyta</taxon>
        <taxon>Magnoliopsida</taxon>
        <taxon>Liliopsida</taxon>
        <taxon>Poales</taxon>
        <taxon>Poaceae</taxon>
        <taxon>BOP clade</taxon>
        <taxon>Oryzoideae</taxon>
        <taxon>Oryzeae</taxon>
        <taxon>Oryzinae</taxon>
        <taxon>Oryza</taxon>
        <taxon>Oryza sativa</taxon>
    </lineage>
</organism>